<keyword evidence="1" id="KW-0233">DNA recombination</keyword>
<proteinExistence type="predicted"/>
<sequence length="65" mass="6772">MALKAGAKMKVVQEMLGHSSYALTADTYTAVLPELAMEAAEATARLISGRGTKRTPRAHLGLTGG</sequence>
<protein>
    <recommendedName>
        <fullName evidence="4">Tyr recombinase domain-containing protein</fullName>
    </recommendedName>
</protein>
<dbReference type="RefSeq" id="WP_355668456.1">
    <property type="nucleotide sequence ID" value="NZ_JBEXRX010000279.1"/>
</dbReference>
<gene>
    <name evidence="2" type="ORF">ABZ071_35035</name>
</gene>
<name>A0ABV2VZJ9_9ACTN</name>
<evidence type="ECO:0000256" key="1">
    <source>
        <dbReference type="ARBA" id="ARBA00023172"/>
    </source>
</evidence>
<evidence type="ECO:0000313" key="2">
    <source>
        <dbReference type="EMBL" id="MEU0156986.1"/>
    </source>
</evidence>
<comment type="caution">
    <text evidence="2">The sequence shown here is derived from an EMBL/GenBank/DDBJ whole genome shotgun (WGS) entry which is preliminary data.</text>
</comment>
<accession>A0ABV2VZJ9</accession>
<reference evidence="2 3" key="1">
    <citation type="submission" date="2024-06" db="EMBL/GenBank/DDBJ databases">
        <title>The Natural Products Discovery Center: Release of the First 8490 Sequenced Strains for Exploring Actinobacteria Biosynthetic Diversity.</title>
        <authorList>
            <person name="Kalkreuter E."/>
            <person name="Kautsar S.A."/>
            <person name="Yang D."/>
            <person name="Bader C.D."/>
            <person name="Teijaro C.N."/>
            <person name="Fluegel L."/>
            <person name="Davis C.M."/>
            <person name="Simpson J.R."/>
            <person name="Lauterbach L."/>
            <person name="Steele A.D."/>
            <person name="Gui C."/>
            <person name="Meng S."/>
            <person name="Li G."/>
            <person name="Viehrig K."/>
            <person name="Ye F."/>
            <person name="Su P."/>
            <person name="Kiefer A.F."/>
            <person name="Nichols A."/>
            <person name="Cepeda A.J."/>
            <person name="Yan W."/>
            <person name="Fan B."/>
            <person name="Jiang Y."/>
            <person name="Adhikari A."/>
            <person name="Zheng C.-J."/>
            <person name="Schuster L."/>
            <person name="Cowan T.M."/>
            <person name="Smanski M.J."/>
            <person name="Chevrette M.G."/>
            <person name="De Carvalho L.P.S."/>
            <person name="Shen B."/>
        </authorList>
    </citation>
    <scope>NUCLEOTIDE SEQUENCE [LARGE SCALE GENOMIC DNA]</scope>
    <source>
        <strain evidence="2 3">NPDC006286</strain>
    </source>
</reference>
<keyword evidence="3" id="KW-1185">Reference proteome</keyword>
<dbReference type="SUPFAM" id="SSF56349">
    <property type="entry name" value="DNA breaking-rejoining enzymes"/>
    <property type="match status" value="1"/>
</dbReference>
<evidence type="ECO:0000313" key="3">
    <source>
        <dbReference type="Proteomes" id="UP001550348"/>
    </source>
</evidence>
<dbReference type="Proteomes" id="UP001550348">
    <property type="component" value="Unassembled WGS sequence"/>
</dbReference>
<evidence type="ECO:0008006" key="4">
    <source>
        <dbReference type="Google" id="ProtNLM"/>
    </source>
</evidence>
<organism evidence="2 3">
    <name type="scientific">Micromonospora fulviviridis</name>
    <dbReference type="NCBI Taxonomy" id="47860"/>
    <lineage>
        <taxon>Bacteria</taxon>
        <taxon>Bacillati</taxon>
        <taxon>Actinomycetota</taxon>
        <taxon>Actinomycetes</taxon>
        <taxon>Micromonosporales</taxon>
        <taxon>Micromonosporaceae</taxon>
        <taxon>Micromonospora</taxon>
    </lineage>
</organism>
<dbReference type="InterPro" id="IPR011010">
    <property type="entry name" value="DNA_brk_join_enz"/>
</dbReference>
<dbReference type="EMBL" id="JBEXRX010000279">
    <property type="protein sequence ID" value="MEU0156986.1"/>
    <property type="molecule type" value="Genomic_DNA"/>
</dbReference>
<dbReference type="Gene3D" id="1.10.443.10">
    <property type="entry name" value="Intergrase catalytic core"/>
    <property type="match status" value="1"/>
</dbReference>
<dbReference type="InterPro" id="IPR013762">
    <property type="entry name" value="Integrase-like_cat_sf"/>
</dbReference>